<evidence type="ECO:0000256" key="1">
    <source>
        <dbReference type="ARBA" id="ARBA00022729"/>
    </source>
</evidence>
<evidence type="ECO:0000313" key="4">
    <source>
        <dbReference type="Proteomes" id="UP000055136"/>
    </source>
</evidence>
<dbReference type="Proteomes" id="UP000055136">
    <property type="component" value="Chromosome"/>
</dbReference>
<protein>
    <submittedName>
        <fullName evidence="3">C4-dicarboxylate ABC transporter</fullName>
    </submittedName>
</protein>
<dbReference type="STRING" id="1748243.Tel_07780"/>
<name>A0A0S2TD32_9GAMM</name>
<dbReference type="KEGG" id="tee:Tel_07780"/>
<feature type="signal peptide" evidence="2">
    <location>
        <begin position="1"/>
        <end position="21"/>
    </location>
</feature>
<dbReference type="Pfam" id="PF03480">
    <property type="entry name" value="DctP"/>
    <property type="match status" value="1"/>
</dbReference>
<dbReference type="PANTHER" id="PTHR33376">
    <property type="match status" value="1"/>
</dbReference>
<dbReference type="NCBIfam" id="NF037995">
    <property type="entry name" value="TRAP_S1"/>
    <property type="match status" value="1"/>
</dbReference>
<dbReference type="EMBL" id="CP013099">
    <property type="protein sequence ID" value="ALP53061.1"/>
    <property type="molecule type" value="Genomic_DNA"/>
</dbReference>
<gene>
    <name evidence="3" type="ORF">Tel_07780</name>
</gene>
<evidence type="ECO:0000256" key="2">
    <source>
        <dbReference type="SAM" id="SignalP"/>
    </source>
</evidence>
<accession>A0A0S2TD32</accession>
<evidence type="ECO:0000313" key="3">
    <source>
        <dbReference type="EMBL" id="ALP53061.1"/>
    </source>
</evidence>
<dbReference type="GO" id="GO:0055085">
    <property type="term" value="P:transmembrane transport"/>
    <property type="evidence" value="ECO:0007669"/>
    <property type="project" value="InterPro"/>
</dbReference>
<organism evidence="3 4">
    <name type="scientific">Candidatus Tenderia electrophaga</name>
    <dbReference type="NCBI Taxonomy" id="1748243"/>
    <lineage>
        <taxon>Bacteria</taxon>
        <taxon>Pseudomonadati</taxon>
        <taxon>Pseudomonadota</taxon>
        <taxon>Gammaproteobacteria</taxon>
        <taxon>Candidatus Tenderiales</taxon>
        <taxon>Candidatus Tenderiaceae</taxon>
        <taxon>Candidatus Tenderia</taxon>
    </lineage>
</organism>
<dbReference type="InterPro" id="IPR038404">
    <property type="entry name" value="TRAP_DctP_sf"/>
</dbReference>
<feature type="chain" id="PRO_5006604883" evidence="2">
    <location>
        <begin position="22"/>
        <end position="332"/>
    </location>
</feature>
<keyword evidence="1 2" id="KW-0732">Signal</keyword>
<dbReference type="Gene3D" id="3.40.190.170">
    <property type="entry name" value="Bacterial extracellular solute-binding protein, family 7"/>
    <property type="match status" value="1"/>
</dbReference>
<reference evidence="3" key="1">
    <citation type="submission" date="2015-10" db="EMBL/GenBank/DDBJ databases">
        <title>Description of Candidatus Tenderia electrophaga gen. nov, sp. nov., an Uncultivated Electroautotroph from a Biocathode Enrichment.</title>
        <authorList>
            <person name="Eddie B.J."/>
            <person name="Malanoski A.P."/>
            <person name="Wang Z."/>
            <person name="Hall R.J."/>
            <person name="Oh S.D."/>
            <person name="Heiner C."/>
            <person name="Lin B."/>
            <person name="Strycharz-Glaven S.M."/>
        </authorList>
    </citation>
    <scope>NUCLEOTIDE SEQUENCE [LARGE SCALE GENOMIC DNA]</scope>
    <source>
        <strain evidence="3">NRL1</strain>
    </source>
</reference>
<dbReference type="PANTHER" id="PTHR33376:SF4">
    <property type="entry name" value="SIALIC ACID-BINDING PERIPLASMIC PROTEIN SIAP"/>
    <property type="match status" value="1"/>
</dbReference>
<dbReference type="AlphaFoldDB" id="A0A0S2TD32"/>
<dbReference type="InterPro" id="IPR018389">
    <property type="entry name" value="DctP_fam"/>
</dbReference>
<sequence length="332" mass="36921">MLKHLAWMLCLFTLTVIPAQAKTFKIATVVPDGTRWMEELKQAADEIKQRTDGRVKFRFYPGGVMGNDKSVLRKIKIGQLHGGAITGGGLQNIYPDSQVYSLPLLFRSHAEVDYVRGHLDPFIIDQLYQNGYVSFGLSEGGFAYLMSEYPLDTVDKLRTLKVWSPEGDPISRAAFEAIGISPVSLPLTDVLTGLQTGLIDTVAASPIGAIALQWHTKVDYLNRTPLMYLYGTLIVDRKDFEKLSTADQRIVRAVMSAAFAKLDKINRADNEQAFQALKQQGIKFVSIGHASESEWTDAVKQATDELIRAGVVSEAITQRISEHLNDFRSRAQ</sequence>
<dbReference type="CDD" id="cd13670">
    <property type="entry name" value="PBP2_TRAP_Tp0957_like"/>
    <property type="match status" value="1"/>
</dbReference>
<keyword evidence="4" id="KW-1185">Reference proteome</keyword>
<proteinExistence type="predicted"/>